<dbReference type="SUPFAM" id="SSF52047">
    <property type="entry name" value="RNI-like"/>
    <property type="match status" value="1"/>
</dbReference>
<keyword evidence="2" id="KW-1185">Reference proteome</keyword>
<gene>
    <name evidence="1" type="ORF">GFSPODELE1_LOCUS7925</name>
</gene>
<evidence type="ECO:0008006" key="3">
    <source>
        <dbReference type="Google" id="ProtNLM"/>
    </source>
</evidence>
<dbReference type="Gene3D" id="3.80.10.10">
    <property type="entry name" value="Ribonuclease Inhibitor"/>
    <property type="match status" value="1"/>
</dbReference>
<protein>
    <recommendedName>
        <fullName evidence="3">F-box domain-containing protein</fullName>
    </recommendedName>
</protein>
<organism evidence="1 2">
    <name type="scientific">Somion occarium</name>
    <dbReference type="NCBI Taxonomy" id="3059160"/>
    <lineage>
        <taxon>Eukaryota</taxon>
        <taxon>Fungi</taxon>
        <taxon>Dikarya</taxon>
        <taxon>Basidiomycota</taxon>
        <taxon>Agaricomycotina</taxon>
        <taxon>Agaricomycetes</taxon>
        <taxon>Polyporales</taxon>
        <taxon>Cerrenaceae</taxon>
        <taxon>Somion</taxon>
    </lineage>
</organism>
<sequence length="517" mass="59282">MNPYSSPHAVLSNIYLLSEIFGYLYPERPSLRRSERGQHDPILFHPLANLASVCKTFYDPALDVLWERQDNMSPTLSLLPQLAPGYSISNAHLARFETYTKRVRHFSLEYPHGPSGLNILLRLHKGRPLFPSLRRLIVYNWPITPTESALLFCSTLQDVLLQRAESRFRHDHFGPCSPLALRQQNEMCLRSLGTRSPDLRRFTFEISVLTHISMLDSILAALHTVRTAISIELELDQFSPDRRWIWLQKLSGMENLHSLHLHIQQFFKHDMAHLLPNAFPSLRTLRVAGQSQAWSQFFSHISSPSLKDISLSDTQSWLTKEDHYFLHQWVDTLARHRALEGVSIHNLYETSTHISTHKGLSLWTIVEPLLQLHQLKRLVIDSGQDVTVTLSDDKVIRMATAWPGLQSLHLPQDTWSFPCPTVGSLIELASHCPQLRALSLGVDFTNLPDVHAVAHMRHRLDHLACPPYNQMDVRAERKVAGILDHVFPFLTKIYPPFKVLSRDVDKARMNANLKLVD</sequence>
<reference evidence="2" key="1">
    <citation type="submission" date="2024-04" db="EMBL/GenBank/DDBJ databases">
        <authorList>
            <person name="Shaw F."/>
            <person name="Minotto A."/>
        </authorList>
    </citation>
    <scope>NUCLEOTIDE SEQUENCE [LARGE SCALE GENOMIC DNA]</scope>
</reference>
<dbReference type="Proteomes" id="UP001497453">
    <property type="component" value="Chromosome 6"/>
</dbReference>
<dbReference type="InterPro" id="IPR032675">
    <property type="entry name" value="LRR_dom_sf"/>
</dbReference>
<evidence type="ECO:0000313" key="2">
    <source>
        <dbReference type="Proteomes" id="UP001497453"/>
    </source>
</evidence>
<dbReference type="EMBL" id="OZ037949">
    <property type="protein sequence ID" value="CAL1710641.1"/>
    <property type="molecule type" value="Genomic_DNA"/>
</dbReference>
<name>A0ABP1DS34_9APHY</name>
<evidence type="ECO:0000313" key="1">
    <source>
        <dbReference type="EMBL" id="CAL1710641.1"/>
    </source>
</evidence>
<proteinExistence type="predicted"/>
<accession>A0ABP1DS34</accession>